<keyword evidence="1" id="KW-0812">Transmembrane</keyword>
<dbReference type="EMBL" id="MLAK01001204">
    <property type="protein sequence ID" value="OHS96059.1"/>
    <property type="molecule type" value="Genomic_DNA"/>
</dbReference>
<comment type="caution">
    <text evidence="2">The sequence shown here is derived from an EMBL/GenBank/DDBJ whole genome shotgun (WGS) entry which is preliminary data.</text>
</comment>
<keyword evidence="1" id="KW-0472">Membrane</keyword>
<dbReference type="GeneID" id="94830036"/>
<feature type="transmembrane region" description="Helical" evidence="1">
    <location>
        <begin position="88"/>
        <end position="110"/>
    </location>
</feature>
<dbReference type="VEuPathDB" id="TrichDB:TRFO_10249"/>
<name>A0A1J4JEH7_9EUKA</name>
<keyword evidence="1" id="KW-1133">Transmembrane helix</keyword>
<dbReference type="RefSeq" id="XP_068349196.1">
    <property type="nucleotide sequence ID" value="XM_068495332.1"/>
</dbReference>
<accession>A0A1J4JEH7</accession>
<reference evidence="2" key="1">
    <citation type="submission" date="2016-10" db="EMBL/GenBank/DDBJ databases">
        <authorList>
            <person name="Benchimol M."/>
            <person name="Almeida L.G."/>
            <person name="Vasconcelos A.T."/>
            <person name="Perreira-Neves A."/>
            <person name="Rosa I.A."/>
            <person name="Tasca T."/>
            <person name="Bogo M.R."/>
            <person name="de Souza W."/>
        </authorList>
    </citation>
    <scope>NUCLEOTIDE SEQUENCE [LARGE SCALE GENOMIC DNA]</scope>
    <source>
        <strain evidence="2">K</strain>
    </source>
</reference>
<evidence type="ECO:0000256" key="1">
    <source>
        <dbReference type="SAM" id="Phobius"/>
    </source>
</evidence>
<dbReference type="AlphaFoldDB" id="A0A1J4JEH7"/>
<evidence type="ECO:0000313" key="3">
    <source>
        <dbReference type="Proteomes" id="UP000179807"/>
    </source>
</evidence>
<gene>
    <name evidence="2" type="ORF">TRFO_10249</name>
</gene>
<sequence length="217" mass="24312">MTNEILSTIGDESFSNTSDYSDFEISIKDLISIIVTPTPTVSSIPQITETNEISELITKNIETKETNNEEIINGEISERKKNLTGDKIGLVISIVIGFSVLVVLCSLSILSLKQMLNDRNNIEEYELDDGTSNSYETNENTTITSEHHDLNDKTQEPKAFNDETNELIDPIYDYNENLTLANENMTLSNENITLSNENMTLSNENITLANENMTNES</sequence>
<proteinExistence type="predicted"/>
<organism evidence="2 3">
    <name type="scientific">Tritrichomonas foetus</name>
    <dbReference type="NCBI Taxonomy" id="1144522"/>
    <lineage>
        <taxon>Eukaryota</taxon>
        <taxon>Metamonada</taxon>
        <taxon>Parabasalia</taxon>
        <taxon>Tritrichomonadida</taxon>
        <taxon>Tritrichomonadidae</taxon>
        <taxon>Tritrichomonas</taxon>
    </lineage>
</organism>
<dbReference type="Proteomes" id="UP000179807">
    <property type="component" value="Unassembled WGS sequence"/>
</dbReference>
<keyword evidence="3" id="KW-1185">Reference proteome</keyword>
<evidence type="ECO:0000313" key="2">
    <source>
        <dbReference type="EMBL" id="OHS96059.1"/>
    </source>
</evidence>
<protein>
    <submittedName>
        <fullName evidence="2">Uncharacterized protein</fullName>
    </submittedName>
</protein>